<evidence type="ECO:0000313" key="3">
    <source>
        <dbReference type="Proteomes" id="UP000766904"/>
    </source>
</evidence>
<dbReference type="OrthoDB" id="386658at2157"/>
<proteinExistence type="predicted"/>
<accession>A0A8J8TPL3</accession>
<organism evidence="2 3">
    <name type="scientific">Natronococcus pandeyae</name>
    <dbReference type="NCBI Taxonomy" id="2055836"/>
    <lineage>
        <taxon>Archaea</taxon>
        <taxon>Methanobacteriati</taxon>
        <taxon>Methanobacteriota</taxon>
        <taxon>Stenosarchaea group</taxon>
        <taxon>Halobacteria</taxon>
        <taxon>Halobacteriales</taxon>
        <taxon>Natrialbaceae</taxon>
        <taxon>Natronococcus</taxon>
    </lineage>
</organism>
<reference evidence="2" key="1">
    <citation type="submission" date="2017-11" db="EMBL/GenBank/DDBJ databases">
        <authorList>
            <person name="Kajale S.C."/>
            <person name="Sharma A."/>
        </authorList>
    </citation>
    <scope>NUCLEOTIDE SEQUENCE</scope>
    <source>
        <strain evidence="2">LS1_42</strain>
    </source>
</reference>
<evidence type="ECO:0000313" key="2">
    <source>
        <dbReference type="EMBL" id="TYL37881.1"/>
    </source>
</evidence>
<evidence type="ECO:0000256" key="1">
    <source>
        <dbReference type="SAM" id="MobiDB-lite"/>
    </source>
</evidence>
<feature type="region of interest" description="Disordered" evidence="1">
    <location>
        <begin position="1"/>
        <end position="26"/>
    </location>
</feature>
<name>A0A8J8TPL3_9EURY</name>
<dbReference type="EMBL" id="PHNJ01000007">
    <property type="protein sequence ID" value="TYL37881.1"/>
    <property type="molecule type" value="Genomic_DNA"/>
</dbReference>
<sequence length="199" mass="21752">MRNVTTSAWTVRDTESGKKREFDSRAAAERAIDELEDLGMDVELVAPTSAEKEPVALEVIDADTDADAVDPAAYDLPDRSISDDPLEWVPGEFIDEIDGTQAINRKGFEVLSHFYDIDVETDVQVPPHETGFTYCQVKAAATTPDGRRCEALGSAHVDRGDDSVLLLELADTRARKRALSIATGVGAVAVEELKNEFDR</sequence>
<dbReference type="AlphaFoldDB" id="A0A8J8TPL3"/>
<protein>
    <submittedName>
        <fullName evidence="2">Uncharacterized protein</fullName>
    </submittedName>
</protein>
<dbReference type="Proteomes" id="UP000766904">
    <property type="component" value="Unassembled WGS sequence"/>
</dbReference>
<keyword evidence="3" id="KW-1185">Reference proteome</keyword>
<comment type="caution">
    <text evidence="2">The sequence shown here is derived from an EMBL/GenBank/DDBJ whole genome shotgun (WGS) entry which is preliminary data.</text>
</comment>
<gene>
    <name evidence="2" type="ORF">CV102_14220</name>
</gene>
<feature type="compositionally biased region" description="Basic and acidic residues" evidence="1">
    <location>
        <begin position="12"/>
        <end position="26"/>
    </location>
</feature>